<dbReference type="Pfam" id="PF02518">
    <property type="entry name" value="HATPase_c"/>
    <property type="match status" value="1"/>
</dbReference>
<evidence type="ECO:0000313" key="11">
    <source>
        <dbReference type="EMBL" id="GAA5016711.1"/>
    </source>
</evidence>
<dbReference type="PRINTS" id="PR00418">
    <property type="entry name" value="TPI2FAMILY"/>
</dbReference>
<dbReference type="InterPro" id="IPR000565">
    <property type="entry name" value="Topo_IIA_B"/>
</dbReference>
<dbReference type="Gene3D" id="3.30.565.10">
    <property type="entry name" value="Histidine kinase-like ATPase, C-terminal domain"/>
    <property type="match status" value="1"/>
</dbReference>
<dbReference type="InterPro" id="IPR036890">
    <property type="entry name" value="HATPase_C_sf"/>
</dbReference>
<organism evidence="11 12">
    <name type="scientific">Streptomyces siamensis</name>
    <dbReference type="NCBI Taxonomy" id="1274986"/>
    <lineage>
        <taxon>Bacteria</taxon>
        <taxon>Bacillati</taxon>
        <taxon>Actinomycetota</taxon>
        <taxon>Actinomycetes</taxon>
        <taxon>Kitasatosporales</taxon>
        <taxon>Streptomycetaceae</taxon>
        <taxon>Streptomyces</taxon>
    </lineage>
</organism>
<dbReference type="PRINTS" id="PR01159">
    <property type="entry name" value="DNAGYRASEB"/>
</dbReference>
<comment type="caution">
    <text evidence="11">The sequence shown here is derived from an EMBL/GenBank/DDBJ whole genome shotgun (WGS) entry which is preliminary data.</text>
</comment>
<dbReference type="SMART" id="SM00433">
    <property type="entry name" value="TOP2c"/>
    <property type="match status" value="1"/>
</dbReference>
<dbReference type="Gene3D" id="3.30.230.10">
    <property type="match status" value="1"/>
</dbReference>
<evidence type="ECO:0000256" key="5">
    <source>
        <dbReference type="ARBA" id="ARBA00022741"/>
    </source>
</evidence>
<evidence type="ECO:0000256" key="8">
    <source>
        <dbReference type="ARBA" id="ARBA00023125"/>
    </source>
</evidence>
<accession>A0ABP9J2C6</accession>
<dbReference type="SUPFAM" id="SSF54211">
    <property type="entry name" value="Ribosomal protein S5 domain 2-like"/>
    <property type="match status" value="1"/>
</dbReference>
<proteinExistence type="inferred from homology"/>
<dbReference type="EMBL" id="BAABKB010000016">
    <property type="protein sequence ID" value="GAA5016711.1"/>
    <property type="molecule type" value="Genomic_DNA"/>
</dbReference>
<evidence type="ECO:0000256" key="9">
    <source>
        <dbReference type="ARBA" id="ARBA00023235"/>
    </source>
</evidence>
<feature type="domain" description="Histidine kinase/HSP90-like ATPase" evidence="10">
    <location>
        <begin position="33"/>
        <end position="176"/>
    </location>
</feature>
<name>A0ABP9J2C6_9ACTN</name>
<dbReference type="InterPro" id="IPR014721">
    <property type="entry name" value="Ribsml_uS5_D2-typ_fold_subgr"/>
</dbReference>
<evidence type="ECO:0000256" key="3">
    <source>
        <dbReference type="ARBA" id="ARBA00010708"/>
    </source>
</evidence>
<keyword evidence="12" id="KW-1185">Reference proteome</keyword>
<dbReference type="SMART" id="SM00387">
    <property type="entry name" value="HATPase_c"/>
    <property type="match status" value="1"/>
</dbReference>
<comment type="cofactor">
    <cofactor evidence="2">
        <name>Mg(2+)</name>
        <dbReference type="ChEBI" id="CHEBI:18420"/>
    </cofactor>
</comment>
<evidence type="ECO:0000256" key="2">
    <source>
        <dbReference type="ARBA" id="ARBA00001946"/>
    </source>
</evidence>
<gene>
    <name evidence="11" type="ORF">GCM10023335_42680</name>
</gene>
<comment type="similarity">
    <text evidence="3">Belongs to the type II topoisomerase GyrB family.</text>
</comment>
<dbReference type="InterPro" id="IPR013506">
    <property type="entry name" value="Topo_IIA_bsu_dom2"/>
</dbReference>
<evidence type="ECO:0000259" key="10">
    <source>
        <dbReference type="SMART" id="SM00387"/>
    </source>
</evidence>
<sequence length="380" mass="40401">MGGDGAMYDATRIQVLEGREAIRKRPGMYVGSTGERGLHQLVFEVVDRAVDEVLAGRAESVDVTLTPGGSIRVTDDGPGVPVAAAGDTETPSLEALLTRMPAATQSGGRHSVTMGLFGLGPSVTNALSRHLTAEVRRNGMHWVQHYARGEAIAPPTRKGPTTRTGTTIVFEPDADIFSTVECSFDVLAQRFSELAFLNRNLTLSLTDRRPTGQARPLRFHHPGGVRDLIASLDARAAAHADILGFEHEDPRMAGTMEVALGWSDTAAARVHSFANSSPTPEGGTHVAGFRDGATAAINAFARERQLLEAAQPDIGADRIIECLTVAVSVKLDRPEFEGATRGLLGGTAVHACVQEAVREHMGTWLAQHPKLAAAVIGRTT</sequence>
<dbReference type="PANTHER" id="PTHR45866">
    <property type="entry name" value="DNA GYRASE/TOPOISOMERASE SUBUNIT B"/>
    <property type="match status" value="1"/>
</dbReference>
<dbReference type="Pfam" id="PF00204">
    <property type="entry name" value="DNA_gyraseB"/>
    <property type="match status" value="1"/>
</dbReference>
<dbReference type="Proteomes" id="UP001501759">
    <property type="component" value="Unassembled WGS sequence"/>
</dbReference>
<dbReference type="PANTHER" id="PTHR45866:SF1">
    <property type="entry name" value="DNA GYRASE SUBUNIT B, MITOCHONDRIAL"/>
    <property type="match status" value="1"/>
</dbReference>
<dbReference type="InterPro" id="IPR001241">
    <property type="entry name" value="Topo_IIA"/>
</dbReference>
<reference evidence="12" key="1">
    <citation type="journal article" date="2019" name="Int. J. Syst. Evol. Microbiol.">
        <title>The Global Catalogue of Microorganisms (GCM) 10K type strain sequencing project: providing services to taxonomists for standard genome sequencing and annotation.</title>
        <authorList>
            <consortium name="The Broad Institute Genomics Platform"/>
            <consortium name="The Broad Institute Genome Sequencing Center for Infectious Disease"/>
            <person name="Wu L."/>
            <person name="Ma J."/>
        </authorList>
    </citation>
    <scope>NUCLEOTIDE SEQUENCE [LARGE SCALE GENOMIC DNA]</scope>
    <source>
        <strain evidence="12">JCM 18409</strain>
    </source>
</reference>
<keyword evidence="5" id="KW-0547">Nucleotide-binding</keyword>
<evidence type="ECO:0000313" key="12">
    <source>
        <dbReference type="Proteomes" id="UP001501759"/>
    </source>
</evidence>
<keyword evidence="7" id="KW-0799">Topoisomerase</keyword>
<evidence type="ECO:0000256" key="7">
    <source>
        <dbReference type="ARBA" id="ARBA00023029"/>
    </source>
</evidence>
<dbReference type="SUPFAM" id="SSF55874">
    <property type="entry name" value="ATPase domain of HSP90 chaperone/DNA topoisomerase II/histidine kinase"/>
    <property type="match status" value="1"/>
</dbReference>
<dbReference type="InterPro" id="IPR003594">
    <property type="entry name" value="HATPase_dom"/>
</dbReference>
<evidence type="ECO:0000256" key="4">
    <source>
        <dbReference type="ARBA" id="ARBA00012895"/>
    </source>
</evidence>
<keyword evidence="8" id="KW-0238">DNA-binding</keyword>
<evidence type="ECO:0000256" key="1">
    <source>
        <dbReference type="ARBA" id="ARBA00000185"/>
    </source>
</evidence>
<keyword evidence="9" id="KW-0413">Isomerase</keyword>
<dbReference type="EC" id="5.6.2.2" evidence="4"/>
<evidence type="ECO:0000256" key="6">
    <source>
        <dbReference type="ARBA" id="ARBA00022840"/>
    </source>
</evidence>
<keyword evidence="6" id="KW-0067">ATP-binding</keyword>
<dbReference type="InterPro" id="IPR020568">
    <property type="entry name" value="Ribosomal_Su5_D2-typ_SF"/>
</dbReference>
<comment type="catalytic activity">
    <reaction evidence="1">
        <text>ATP-dependent breakage, passage and rejoining of double-stranded DNA.</text>
        <dbReference type="EC" id="5.6.2.2"/>
    </reaction>
</comment>
<protein>
    <recommendedName>
        <fullName evidence="4">DNA topoisomerase (ATP-hydrolyzing)</fullName>
        <ecNumber evidence="4">5.6.2.2</ecNumber>
    </recommendedName>
</protein>